<dbReference type="GO" id="GO:0005524">
    <property type="term" value="F:ATP binding"/>
    <property type="evidence" value="ECO:0007669"/>
    <property type="project" value="UniProtKB-KW"/>
</dbReference>
<dbReference type="InterPro" id="IPR014001">
    <property type="entry name" value="Helicase_ATP-bd"/>
</dbReference>
<dbReference type="Pfam" id="PF00270">
    <property type="entry name" value="DEAD"/>
    <property type="match status" value="1"/>
</dbReference>
<dbReference type="SUPFAM" id="SSF52540">
    <property type="entry name" value="P-loop containing nucleoside triphosphate hydrolases"/>
    <property type="match status" value="2"/>
</dbReference>
<dbReference type="GO" id="GO:0003676">
    <property type="term" value="F:nucleic acid binding"/>
    <property type="evidence" value="ECO:0007669"/>
    <property type="project" value="InterPro"/>
</dbReference>
<dbReference type="GO" id="GO:0036297">
    <property type="term" value="P:interstrand cross-link repair"/>
    <property type="evidence" value="ECO:0007669"/>
    <property type="project" value="TreeGrafter"/>
</dbReference>
<sequence length="2252" mass="245390">MLPSLAAEDLRRALAAYLTTSFALADDDVREELEAFLERPESRLFRGPYLRVRTPFRYAPPGWEKALDWSPSLRPYTHQANAWQRLSSKSGHAPEPTIVTTGTGSGKTESFLIPILDHCARARAAGVKGVKALLLYPMNALADDQARRIDDLLAKNAALSSVTAGIYIGGASGNRPPDDEDENAPGSYARESGASTITPAQLSPNSRLITDREAIRANPPDLLLTNYKMLDLLLQRIPDVPLWQDGGLTYVVLDEFHTYDGAQGTDVAMLLRRLGAATGKAEPGRPLGTITPVATSATLGGGTGGAGATNGTGAVGRTPATSGTPSAEAAPTLDGPQKSDRELLLEFAEKVFGTPFPDAALIGEDRQSPGDFVAEPDFLLPVPSPAALAAVPDPLDDPAALHRLAELVVGMDFADPIQLGEKLRQHNLIRALLDVAGDTPVTVPEIAREFAKRGGGAAWDEAARTDIDLVATGLARLLALVSTARTYDPIADRTIPFLRVEAQLWVREVRRVIRAATPTPHFRWFDDDGPTGDTRPNPANLAVYPSAEVDSTADADTDPDAPGDGASALTPDSPVPFVRPVGPAYRAHLPAVYCRHCGRSGWAALSTDLEWQQLKTKPLEIYRASAQGNRAVRWMIRARPGEHTPVFLHAEEAELRTVPSNDTVPVITVAGPIPANAGDKCPSCDLTDGMRFLGAGTATLASVTTTQLFSDRGLTDDERKLLVFTDSVQDATHRAAFIANRSFGFTFRGLLAEQLTPGAPVAVHDLATDAAEAVVTAAEKGEMSKLASIVPPDLRDNPEIRTLLSGDGFSDAGAYMLQDRMVFQTLLEFGLRSRLGRTLELTRTAAAEVHLPDAATVAALLREAHQRLPGQITLPTDDADYVVYLRGLLERMRLRGALFHPWLKEYIAQAGARRWPIWGGRPTGMPAFPRGLAAPTFPVLGRLGTSEFDSLARDNTWFADWGHRTLGCERREARALAEQAMKLLAQREVLATYPAEGGSTVFALRPRTIMVHSLATGPSSPDDGSGAGGAGADGTGVNDHGVRCDSCTWRQTVPPGRREDWLGTPCLRFQCGGTFTTDDRDYSDDYYRRLYTVDRPGDVLTAEHTGALSRARREEVEQAFKNRPSPFAPNVLTCTPTLELGIDIGDLSAVLLASLPPAPANYAQRIGRAGRSTGNSLTVTFVPRGARNQYYLHAPEQMLAGRIIPPDCYLDASEILRRQYLAYLLDRAADRSLWRGTMMPEEPMPHRIGALFTRGLAEDGWFRRFLDVAHARHAELASSFVQLFPGMSAEAEQGLRQFAQLELEQTVGQAATAWRKRLEALRSRSRQIGRAFDALSTASGDRERDEQRRQLYAERRSVNRRRDALVGENSVNAMVRLGLLPNYTLHDDATLLDATLWWKDADGEFQDQLTEYGRGSRMGLLELAPGNTFHTDGYKYIVNGLDLGVGEGDTAYAKWRLCPECGYVATAEAGLDLTACPRCLTPQIADPGALHTVLVPERVTARERREDARLTDERDERERRRFNDVTLVDIDPDQPQGLRAWKRVGELPFGVEFARVATIRTLNLGPAAAAGPEHQIAGDDVQVPGFETCLECGAVRGVHPQAWDRAAQRIGTRHAYWCSHKDDGIDAETASMQRLVLAHELTTQALRILLPVSTMELQTRLVSFKAALLLGITKHFGGAPDHLRVVPATMPGGTRELRRRFLVLHDSMPGGTGYLEHLADATVLHRVLTLAQTALRDCPCGKENLRTPCHRCLLPHVSSNEHPFASLRVARELLDEILTGWDTEQVDTLSGVRIDQLAESELEKQFVRTLVDWGSRRPESGSVTPRAGERGMEYELRFTRPDGSGTRWLFQDHVRQLTSAPSEPDYLLTRIDGPSTRIAVFLDGYAFHASTGINRIADDAAKREALRAEGMQVWQFTHADVMAWKAAVEGTADDREVRTPAEPLLGEGALRTARQIHQMLTGGPRPDDTLEPALRNPIETLLAVLADPDAEKWSRRATALISGFAGGGAARQPIDRRSVGERLPDVLAGGSLPVAGNPAAADAIAMDVRTLGGLRVIGLLDRRAEPATGQPGMSAWSAFTVLDDRDEAVAEPGHRARWADWLRWSNLLQLLTGDRGSALPRSFHQVAMSTAGQLDPHTVALLAGALPTTTGLPDELPEPWAEAVEWASSQAEELLFALCREARTRHFGAPEVGFELDDRVAQQAELAWPDARVAVFLDADEHRDAAFAEAGWHVVHAGTVDVAELAERLENV</sequence>
<gene>
    <name evidence="6" type="primary">dbpA_1</name>
    <name evidence="6" type="ORF">DWG14_01598</name>
</gene>
<dbReference type="InterPro" id="IPR011545">
    <property type="entry name" value="DEAD/DEAH_box_helicase_dom"/>
</dbReference>
<feature type="domain" description="Helicase C-terminal" evidence="5">
    <location>
        <begin position="1058"/>
        <end position="1216"/>
    </location>
</feature>
<dbReference type="Pfam" id="PF00271">
    <property type="entry name" value="Helicase_C"/>
    <property type="match status" value="1"/>
</dbReference>
<evidence type="ECO:0000256" key="1">
    <source>
        <dbReference type="ARBA" id="ARBA00022741"/>
    </source>
</evidence>
<feature type="compositionally biased region" description="Gly residues" evidence="3">
    <location>
        <begin position="299"/>
        <end position="314"/>
    </location>
</feature>
<dbReference type="SMART" id="SM00490">
    <property type="entry name" value="HELICc"/>
    <property type="match status" value="1"/>
</dbReference>
<dbReference type="GO" id="GO:0016787">
    <property type="term" value="F:hydrolase activity"/>
    <property type="evidence" value="ECO:0007669"/>
    <property type="project" value="UniProtKB-KW"/>
</dbReference>
<keyword evidence="6" id="KW-0378">Hydrolase</keyword>
<evidence type="ECO:0000259" key="4">
    <source>
        <dbReference type="PROSITE" id="PS51192"/>
    </source>
</evidence>
<feature type="region of interest" description="Disordered" evidence="3">
    <location>
        <begin position="169"/>
        <end position="201"/>
    </location>
</feature>
<evidence type="ECO:0000256" key="3">
    <source>
        <dbReference type="SAM" id="MobiDB-lite"/>
    </source>
</evidence>
<dbReference type="Pfam" id="PF09369">
    <property type="entry name" value="MZB"/>
    <property type="match status" value="1"/>
</dbReference>
<feature type="compositionally biased region" description="Acidic residues" evidence="3">
    <location>
        <begin position="551"/>
        <end position="561"/>
    </location>
</feature>
<dbReference type="GeneID" id="91280555"/>
<dbReference type="SMART" id="SM00487">
    <property type="entry name" value="DEXDc"/>
    <property type="match status" value="1"/>
</dbReference>
<feature type="region of interest" description="Disordered" evidence="3">
    <location>
        <begin position="1015"/>
        <end position="1034"/>
    </location>
</feature>
<keyword evidence="6" id="KW-0347">Helicase</keyword>
<reference evidence="6 7" key="1">
    <citation type="submission" date="2018-09" db="EMBL/GenBank/DDBJ databases">
        <title>Production of Trimethoprim by Streptomyces sp. 3E-1.</title>
        <authorList>
            <person name="Kang H.J."/>
            <person name="Kim S.B."/>
        </authorList>
    </citation>
    <scope>NUCLEOTIDE SEQUENCE [LARGE SCALE GENOMIC DNA]</scope>
    <source>
        <strain evidence="6 7">3E-1</strain>
    </source>
</reference>
<protein>
    <submittedName>
        <fullName evidence="6">ATP-dependent RNA helicase DbpA</fullName>
        <ecNumber evidence="6">3.6.4.13</ecNumber>
    </submittedName>
</protein>
<dbReference type="EMBL" id="CP032427">
    <property type="protein sequence ID" value="AYC37381.1"/>
    <property type="molecule type" value="Genomic_DNA"/>
</dbReference>
<keyword evidence="1" id="KW-0547">Nucleotide-binding</keyword>
<dbReference type="GO" id="GO:0006289">
    <property type="term" value="P:nucleotide-excision repair"/>
    <property type="evidence" value="ECO:0007669"/>
    <property type="project" value="TreeGrafter"/>
</dbReference>
<dbReference type="Proteomes" id="UP000265765">
    <property type="component" value="Chromosome"/>
</dbReference>
<feature type="region of interest" description="Disordered" evidence="3">
    <location>
        <begin position="295"/>
        <end position="336"/>
    </location>
</feature>
<feature type="region of interest" description="Disordered" evidence="3">
    <location>
        <begin position="550"/>
        <end position="573"/>
    </location>
</feature>
<keyword evidence="2" id="KW-0067">ATP-binding</keyword>
<organism evidence="6 7">
    <name type="scientific">Streptomyces griseorubiginosus</name>
    <dbReference type="NCBI Taxonomy" id="67304"/>
    <lineage>
        <taxon>Bacteria</taxon>
        <taxon>Bacillati</taxon>
        <taxon>Actinomycetota</taxon>
        <taxon>Actinomycetes</taxon>
        <taxon>Kitasatosporales</taxon>
        <taxon>Streptomycetaceae</taxon>
        <taxon>Streptomyces</taxon>
    </lineage>
</organism>
<dbReference type="RefSeq" id="WP_120050387.1">
    <property type="nucleotide sequence ID" value="NZ_CP032427.1"/>
</dbReference>
<dbReference type="PROSITE" id="PS51192">
    <property type="entry name" value="HELICASE_ATP_BIND_1"/>
    <property type="match status" value="1"/>
</dbReference>
<dbReference type="PANTHER" id="PTHR47957:SF3">
    <property type="entry name" value="ATP-DEPENDENT HELICASE HRQ1"/>
    <property type="match status" value="1"/>
</dbReference>
<dbReference type="InterPro" id="IPR027417">
    <property type="entry name" value="P-loop_NTPase"/>
</dbReference>
<evidence type="ECO:0000313" key="6">
    <source>
        <dbReference type="EMBL" id="AYC37381.1"/>
    </source>
</evidence>
<evidence type="ECO:0000313" key="7">
    <source>
        <dbReference type="Proteomes" id="UP000265765"/>
    </source>
</evidence>
<dbReference type="GO" id="GO:0043138">
    <property type="term" value="F:3'-5' DNA helicase activity"/>
    <property type="evidence" value="ECO:0007669"/>
    <property type="project" value="TreeGrafter"/>
</dbReference>
<dbReference type="PANTHER" id="PTHR47957">
    <property type="entry name" value="ATP-DEPENDENT HELICASE HRQ1"/>
    <property type="match status" value="1"/>
</dbReference>
<evidence type="ECO:0000259" key="5">
    <source>
        <dbReference type="PROSITE" id="PS51194"/>
    </source>
</evidence>
<dbReference type="Gene3D" id="3.40.50.300">
    <property type="entry name" value="P-loop containing nucleotide triphosphate hydrolases"/>
    <property type="match status" value="2"/>
</dbReference>
<feature type="compositionally biased region" description="Gly residues" evidence="3">
    <location>
        <begin position="1025"/>
        <end position="1034"/>
    </location>
</feature>
<feature type="compositionally biased region" description="Low complexity" evidence="3">
    <location>
        <begin position="1015"/>
        <end position="1024"/>
    </location>
</feature>
<dbReference type="EC" id="3.6.4.13" evidence="6"/>
<feature type="domain" description="Helicase ATP-binding" evidence="4">
    <location>
        <begin position="88"/>
        <end position="299"/>
    </location>
</feature>
<dbReference type="InterPro" id="IPR001650">
    <property type="entry name" value="Helicase_C-like"/>
</dbReference>
<dbReference type="PROSITE" id="PS51194">
    <property type="entry name" value="HELICASE_CTER"/>
    <property type="match status" value="1"/>
</dbReference>
<evidence type="ECO:0000256" key="2">
    <source>
        <dbReference type="ARBA" id="ARBA00022840"/>
    </source>
</evidence>
<proteinExistence type="predicted"/>
<dbReference type="GO" id="GO:0003724">
    <property type="term" value="F:RNA helicase activity"/>
    <property type="evidence" value="ECO:0007669"/>
    <property type="project" value="UniProtKB-EC"/>
</dbReference>
<dbReference type="InterPro" id="IPR018973">
    <property type="entry name" value="MZB"/>
</dbReference>
<accession>A0AAI8KWU7</accession>
<dbReference type="KEGG" id="sge:DWG14_01598"/>
<name>A0AAI8KWU7_9ACTN</name>